<dbReference type="SUPFAM" id="SSF51412">
    <property type="entry name" value="Inosine monophosphate dehydrogenase (IMPDH)"/>
    <property type="match status" value="1"/>
</dbReference>
<dbReference type="InterPro" id="IPR013785">
    <property type="entry name" value="Aldolase_TIM"/>
</dbReference>
<dbReference type="Gene3D" id="3.20.20.70">
    <property type="entry name" value="Aldolase class I"/>
    <property type="match status" value="1"/>
</dbReference>
<evidence type="ECO:0000256" key="6">
    <source>
        <dbReference type="SAM" id="Phobius"/>
    </source>
</evidence>
<dbReference type="GO" id="GO:0018580">
    <property type="term" value="F:nitronate monooxygenase activity"/>
    <property type="evidence" value="ECO:0007669"/>
    <property type="project" value="InterPro"/>
</dbReference>
<dbReference type="PANTHER" id="PTHR42747:SF4">
    <property type="entry name" value="BLR1330 PROTEIN"/>
    <property type="match status" value="1"/>
</dbReference>
<keyword evidence="6" id="KW-0472">Membrane</keyword>
<keyword evidence="3" id="KW-0288">FMN</keyword>
<evidence type="ECO:0000256" key="3">
    <source>
        <dbReference type="ARBA" id="ARBA00022643"/>
    </source>
</evidence>
<name>A0A1I1PZV8_9RHOB</name>
<dbReference type="EMBL" id="FOLX01000002">
    <property type="protein sequence ID" value="SFD15275.1"/>
    <property type="molecule type" value="Genomic_DNA"/>
</dbReference>
<keyword evidence="2" id="KW-0285">Flavoprotein</keyword>
<keyword evidence="4" id="KW-0560">Oxidoreductase</keyword>
<evidence type="ECO:0000256" key="2">
    <source>
        <dbReference type="ARBA" id="ARBA00022630"/>
    </source>
</evidence>
<dbReference type="RefSeq" id="WP_212632899.1">
    <property type="nucleotide sequence ID" value="NZ_FNZG01000005.1"/>
</dbReference>
<comment type="similarity">
    <text evidence="1">Belongs to the nitronate monooxygenase family. NMO class I subfamily.</text>
</comment>
<evidence type="ECO:0000256" key="5">
    <source>
        <dbReference type="ARBA" id="ARBA00023033"/>
    </source>
</evidence>
<organism evidence="7 8">
    <name type="scientific">Pseudooceanicola nitratireducens</name>
    <dbReference type="NCBI Taxonomy" id="517719"/>
    <lineage>
        <taxon>Bacteria</taxon>
        <taxon>Pseudomonadati</taxon>
        <taxon>Pseudomonadota</taxon>
        <taxon>Alphaproteobacteria</taxon>
        <taxon>Rhodobacterales</taxon>
        <taxon>Paracoccaceae</taxon>
        <taxon>Pseudooceanicola</taxon>
    </lineage>
</organism>
<dbReference type="CDD" id="cd04730">
    <property type="entry name" value="NPD_like"/>
    <property type="match status" value="1"/>
</dbReference>
<reference evidence="7 8" key="1">
    <citation type="submission" date="2016-10" db="EMBL/GenBank/DDBJ databases">
        <authorList>
            <person name="de Groot N.N."/>
        </authorList>
    </citation>
    <scope>NUCLEOTIDE SEQUENCE [LARGE SCALE GENOMIC DNA]</scope>
    <source>
        <strain evidence="7 8">DSM 29619</strain>
    </source>
</reference>
<feature type="transmembrane region" description="Helical" evidence="6">
    <location>
        <begin position="28"/>
        <end position="52"/>
    </location>
</feature>
<keyword evidence="8" id="KW-1185">Reference proteome</keyword>
<evidence type="ECO:0000313" key="7">
    <source>
        <dbReference type="EMBL" id="SFD15275.1"/>
    </source>
</evidence>
<dbReference type="AlphaFoldDB" id="A0A1I1PZV8"/>
<proteinExistence type="inferred from homology"/>
<sequence>MTEQTTATRGARFGDAALRERLRIRMRVPVFAAPMFLVTGPALVTAACRAGIVGAFPTLNARTPDELDLWLAQLNRDTEGAAPYAANLILDRRNPRRDSDLAAILRHQPPMVIASVGAPDPVIAPIHAYGGLVFSDVATLRHARKAAEAGVDGLVLLTAGAGGNTGALNPFAFVAAVRQFWDGPLALAGGLTGGHELRAIQALDVDFAYMGTPFLAARESLAPEAHKQAVVQGTIDDIVLSDRISGMNANLLRPRLIEAGVIAPDGTVRDLRGDTLVSWKNVWSAGHGVGAITKEQPVVQIVADLIRAYEGGN</sequence>
<keyword evidence="5 7" id="KW-0503">Monooxygenase</keyword>
<protein>
    <submittedName>
        <fullName evidence="7">Nitronate monooxygenase</fullName>
    </submittedName>
</protein>
<dbReference type="InterPro" id="IPR004136">
    <property type="entry name" value="NMO"/>
</dbReference>
<dbReference type="Pfam" id="PF03060">
    <property type="entry name" value="NMO"/>
    <property type="match status" value="1"/>
</dbReference>
<dbReference type="STRING" id="517719.SAMN05421762_3407"/>
<accession>A0A1I1PZV8</accession>
<dbReference type="PANTHER" id="PTHR42747">
    <property type="entry name" value="NITRONATE MONOOXYGENASE-RELATED"/>
    <property type="match status" value="1"/>
</dbReference>
<evidence type="ECO:0000313" key="8">
    <source>
        <dbReference type="Proteomes" id="UP000231644"/>
    </source>
</evidence>
<evidence type="ECO:0000256" key="4">
    <source>
        <dbReference type="ARBA" id="ARBA00023002"/>
    </source>
</evidence>
<evidence type="ECO:0000256" key="1">
    <source>
        <dbReference type="ARBA" id="ARBA00009881"/>
    </source>
</evidence>
<dbReference type="Proteomes" id="UP000231644">
    <property type="component" value="Unassembled WGS sequence"/>
</dbReference>
<gene>
    <name evidence="7" type="ORF">SAMN05421762_3407</name>
</gene>
<keyword evidence="6" id="KW-0812">Transmembrane</keyword>
<keyword evidence="6" id="KW-1133">Transmembrane helix</keyword>